<comment type="caution">
    <text evidence="2">The sequence shown here is derived from an EMBL/GenBank/DDBJ whole genome shotgun (WGS) entry which is preliminary data.</text>
</comment>
<evidence type="ECO:0000256" key="1">
    <source>
        <dbReference type="SAM" id="MobiDB-lite"/>
    </source>
</evidence>
<name>A0A3D9ZK77_9ACTN</name>
<dbReference type="Proteomes" id="UP000256913">
    <property type="component" value="Unassembled WGS sequence"/>
</dbReference>
<accession>A0A3D9ZK77</accession>
<evidence type="ECO:0000313" key="2">
    <source>
        <dbReference type="EMBL" id="REF96892.1"/>
    </source>
</evidence>
<feature type="compositionally biased region" description="Basic and acidic residues" evidence="1">
    <location>
        <begin position="51"/>
        <end position="66"/>
    </location>
</feature>
<keyword evidence="3" id="KW-1185">Reference proteome</keyword>
<evidence type="ECO:0000313" key="3">
    <source>
        <dbReference type="Proteomes" id="UP000256913"/>
    </source>
</evidence>
<reference evidence="2 3" key="1">
    <citation type="submission" date="2018-08" db="EMBL/GenBank/DDBJ databases">
        <title>Sequencing the genomes of 1000 actinobacteria strains.</title>
        <authorList>
            <person name="Klenk H.-P."/>
        </authorList>
    </citation>
    <scope>NUCLEOTIDE SEQUENCE [LARGE SCALE GENOMIC DNA]</scope>
    <source>
        <strain evidence="2 3">DSM 44099</strain>
    </source>
</reference>
<proteinExistence type="predicted"/>
<feature type="region of interest" description="Disordered" evidence="1">
    <location>
        <begin position="51"/>
        <end position="76"/>
    </location>
</feature>
<organism evidence="2 3">
    <name type="scientific">Asanoa ferruginea</name>
    <dbReference type="NCBI Taxonomy" id="53367"/>
    <lineage>
        <taxon>Bacteria</taxon>
        <taxon>Bacillati</taxon>
        <taxon>Actinomycetota</taxon>
        <taxon>Actinomycetes</taxon>
        <taxon>Micromonosporales</taxon>
        <taxon>Micromonosporaceae</taxon>
        <taxon>Asanoa</taxon>
    </lineage>
</organism>
<protein>
    <submittedName>
        <fullName evidence="2">Uncharacterized protein</fullName>
    </submittedName>
</protein>
<dbReference type="AlphaFoldDB" id="A0A3D9ZK77"/>
<gene>
    <name evidence="2" type="ORF">DFJ67_2886</name>
</gene>
<sequence>MSFWPVDPQKWRRLRSLGVGQHIRRHGWLIAGATAVAATLTLAGTYAAHAERTPERNDAAVEHTESGWRQPESRMPTMSATARPAEAVPERFATLPPGATLPSGAQCATWVRARPAAENRQMNLIANSTTGHHVGPDIYDDSRSDSRIAPRVDGAFTGSTRDILRWAACKWGIDEDVVFAQAAQESWWKQTVLGDYSTDPARCAPGHGIGADDRSGECPESFGILQDRHPYQKSAWPGVLRSTAMNADLAYSIWRGCYEGWEGWLNSEERGEPYAKGDLWGCVGRWLSGRWHTPESEDYIGLVKDLMAQRVWDTPEFKQP</sequence>
<dbReference type="EMBL" id="QUMQ01000001">
    <property type="protein sequence ID" value="REF96892.1"/>
    <property type="molecule type" value="Genomic_DNA"/>
</dbReference>